<gene>
    <name evidence="1" type="ORF">OFAG_01384</name>
</gene>
<dbReference type="AlphaFoldDB" id="C3X4U5"/>
<dbReference type="eggNOG" id="COG1416">
    <property type="taxonomic scope" value="Bacteria"/>
</dbReference>
<dbReference type="PANTHER" id="PTHR37691:SF1">
    <property type="entry name" value="BLR3518 PROTEIN"/>
    <property type="match status" value="1"/>
</dbReference>
<dbReference type="InterPro" id="IPR027396">
    <property type="entry name" value="DsrEFH-like"/>
</dbReference>
<name>C3X4U5_9BURK</name>
<accession>C3X4U5</accession>
<dbReference type="SUPFAM" id="SSF75169">
    <property type="entry name" value="DsrEFH-like"/>
    <property type="match status" value="1"/>
</dbReference>
<reference evidence="1" key="1">
    <citation type="submission" date="2011-10" db="EMBL/GenBank/DDBJ databases">
        <title>The Genome Sequence of Oxalobacter formigenes HOxBLS.</title>
        <authorList>
            <consortium name="The Broad Institute Genome Sequencing Platform"/>
            <person name="Earl A."/>
            <person name="Ward D."/>
            <person name="Feldgarden M."/>
            <person name="Gevers D."/>
            <person name="Allison M.J."/>
            <person name="Humphrey S."/>
            <person name="Young S.K."/>
            <person name="Zeng Q."/>
            <person name="Gargeya S."/>
            <person name="Fitzgerald M."/>
            <person name="Haas B."/>
            <person name="Abouelleil A."/>
            <person name="Alvarado L."/>
            <person name="Arachchi H.M."/>
            <person name="Berlin A."/>
            <person name="Brown A."/>
            <person name="Chapman S.B."/>
            <person name="Chen Z."/>
            <person name="Dunbar C."/>
            <person name="Freedman E."/>
            <person name="Gearin G."/>
            <person name="Goldberg J."/>
            <person name="Griggs A."/>
            <person name="Gujja S."/>
            <person name="Heiman D."/>
            <person name="Howarth C."/>
            <person name="Larson L."/>
            <person name="Lui A."/>
            <person name="MacDonald P.J.P."/>
            <person name="Montmayeur A."/>
            <person name="Murphy C."/>
            <person name="Neiman D."/>
            <person name="Pearson M."/>
            <person name="Priest M."/>
            <person name="Roberts A."/>
            <person name="Saif S."/>
            <person name="Shea T."/>
            <person name="Shenoy N."/>
            <person name="Sisk P."/>
            <person name="Stolte C."/>
            <person name="Sykes S."/>
            <person name="Wortman J."/>
            <person name="Nusbaum C."/>
            <person name="Birren B."/>
        </authorList>
    </citation>
    <scope>NUCLEOTIDE SEQUENCE [LARGE SCALE GENOMIC DNA]</scope>
    <source>
        <strain evidence="1">HOxBLS</strain>
    </source>
</reference>
<organism evidence="1 2">
    <name type="scientific">Oxalobacter paraformigenes</name>
    <dbReference type="NCBI Taxonomy" id="556268"/>
    <lineage>
        <taxon>Bacteria</taxon>
        <taxon>Pseudomonadati</taxon>
        <taxon>Pseudomonadota</taxon>
        <taxon>Betaproteobacteria</taxon>
        <taxon>Burkholderiales</taxon>
        <taxon>Oxalobacteraceae</taxon>
        <taxon>Oxalobacter</taxon>
    </lineage>
</organism>
<dbReference type="Gene3D" id="3.40.1260.10">
    <property type="entry name" value="DsrEFH-like"/>
    <property type="match status" value="1"/>
</dbReference>
<evidence type="ECO:0000313" key="2">
    <source>
        <dbReference type="Proteomes" id="UP000003973"/>
    </source>
</evidence>
<dbReference type="InterPro" id="IPR003787">
    <property type="entry name" value="Sulphur_relay_DsrE/F-like"/>
</dbReference>
<keyword evidence="2" id="KW-1185">Reference proteome</keyword>
<dbReference type="Proteomes" id="UP000003973">
    <property type="component" value="Unassembled WGS sequence"/>
</dbReference>
<sequence>MDDLINKEHDASIDKEYDYNLLLHVDSEDAGPLDMALGNAHHFIEALPGVTLRVVIVVTGPAVRLLTERDSDQARKAENLLEKGISIQACRHAMQIYKVNENEMWPNIEFVRSGVVALVQLQDEGMAYVKP</sequence>
<dbReference type="HOGENOM" id="CLU_127515_3_1_4"/>
<dbReference type="EMBL" id="ACDP02000006">
    <property type="protein sequence ID" value="EEO28231.1"/>
    <property type="molecule type" value="Genomic_DNA"/>
</dbReference>
<protein>
    <recommendedName>
        <fullName evidence="3">DsrE family protein</fullName>
    </recommendedName>
</protein>
<dbReference type="Pfam" id="PF02635">
    <property type="entry name" value="DsrE"/>
    <property type="match status" value="1"/>
</dbReference>
<comment type="caution">
    <text evidence="1">The sequence shown here is derived from an EMBL/GenBank/DDBJ whole genome shotgun (WGS) entry which is preliminary data.</text>
</comment>
<proteinExistence type="predicted"/>
<dbReference type="PANTHER" id="PTHR37691">
    <property type="entry name" value="BLR3518 PROTEIN"/>
    <property type="match status" value="1"/>
</dbReference>
<evidence type="ECO:0008006" key="3">
    <source>
        <dbReference type="Google" id="ProtNLM"/>
    </source>
</evidence>
<dbReference type="RefSeq" id="WP_005877782.1">
    <property type="nucleotide sequence ID" value="NZ_CABMNL010000001.1"/>
</dbReference>
<evidence type="ECO:0000313" key="1">
    <source>
        <dbReference type="EMBL" id="EEO28231.1"/>
    </source>
</evidence>